<name>A0ABR2LTN3_9ASPA</name>
<dbReference type="InterPro" id="IPR013989">
    <property type="entry name" value="Dev_and_cell_death_domain"/>
</dbReference>
<keyword evidence="3" id="KW-1185">Reference proteome</keyword>
<dbReference type="PROSITE" id="PS51222">
    <property type="entry name" value="DCD"/>
    <property type="match status" value="1"/>
</dbReference>
<protein>
    <recommendedName>
        <fullName evidence="1">DCD domain-containing protein</fullName>
    </recommendedName>
</protein>
<comment type="caution">
    <text evidence="2">The sequence shown here is derived from an EMBL/GenBank/DDBJ whole genome shotgun (WGS) entry which is preliminary data.</text>
</comment>
<feature type="domain" description="DCD" evidence="1">
    <location>
        <begin position="169"/>
        <end position="297"/>
    </location>
</feature>
<dbReference type="PANTHER" id="PTHR46444:SF3">
    <property type="entry name" value="DCD (DEVELOPMENT AND CELL DEATH) DOMAIN PROTEIN"/>
    <property type="match status" value="1"/>
</dbReference>
<evidence type="ECO:0000313" key="2">
    <source>
        <dbReference type="EMBL" id="KAK8949839.1"/>
    </source>
</evidence>
<dbReference type="SMART" id="SM00767">
    <property type="entry name" value="DCD"/>
    <property type="match status" value="1"/>
</dbReference>
<dbReference type="Proteomes" id="UP001412067">
    <property type="component" value="Unassembled WGS sequence"/>
</dbReference>
<organism evidence="2 3">
    <name type="scientific">Platanthera guangdongensis</name>
    <dbReference type="NCBI Taxonomy" id="2320717"/>
    <lineage>
        <taxon>Eukaryota</taxon>
        <taxon>Viridiplantae</taxon>
        <taxon>Streptophyta</taxon>
        <taxon>Embryophyta</taxon>
        <taxon>Tracheophyta</taxon>
        <taxon>Spermatophyta</taxon>
        <taxon>Magnoliopsida</taxon>
        <taxon>Liliopsida</taxon>
        <taxon>Asparagales</taxon>
        <taxon>Orchidaceae</taxon>
        <taxon>Orchidoideae</taxon>
        <taxon>Orchideae</taxon>
        <taxon>Orchidinae</taxon>
        <taxon>Platanthera</taxon>
    </lineage>
</organism>
<sequence>MAMSNKSKLQYYATYQGHCRLLKAELELIMRAIWIATGSFVGIQHSEDCGGDLEPDFVHLLAACKHPKSCWTILKTVERDQYMAKRKNKEVVNAATTSKLPQSEKKIRKLLKAGAKITKDSSTVKISEPEKIKVDEIKKVKDDAIIIDSTQRNEQKDGDTKETEAITNGVVAGLIFMCNSKTKPDCFHYKVMGLPENRKDFVFRIKPGMRLFLYDFDAKLLYGIFKASSFGGLRLEPAAFNGLYPAQVRFEVDSARSPLPYHIFKNAILDNCTGSRNMFKIELSIEQQSQAVPAFFPLPTVTV</sequence>
<gene>
    <name evidence="2" type="ORF">KSP40_PGU021547</name>
</gene>
<reference evidence="2 3" key="1">
    <citation type="journal article" date="2022" name="Nat. Plants">
        <title>Genomes of leafy and leafless Platanthera orchids illuminate the evolution of mycoheterotrophy.</title>
        <authorList>
            <person name="Li M.H."/>
            <person name="Liu K.W."/>
            <person name="Li Z."/>
            <person name="Lu H.C."/>
            <person name="Ye Q.L."/>
            <person name="Zhang D."/>
            <person name="Wang J.Y."/>
            <person name="Li Y.F."/>
            <person name="Zhong Z.M."/>
            <person name="Liu X."/>
            <person name="Yu X."/>
            <person name="Liu D.K."/>
            <person name="Tu X.D."/>
            <person name="Liu B."/>
            <person name="Hao Y."/>
            <person name="Liao X.Y."/>
            <person name="Jiang Y.T."/>
            <person name="Sun W.H."/>
            <person name="Chen J."/>
            <person name="Chen Y.Q."/>
            <person name="Ai Y."/>
            <person name="Zhai J.W."/>
            <person name="Wu S.S."/>
            <person name="Zhou Z."/>
            <person name="Hsiao Y.Y."/>
            <person name="Wu W.L."/>
            <person name="Chen Y.Y."/>
            <person name="Lin Y.F."/>
            <person name="Hsu J.L."/>
            <person name="Li C.Y."/>
            <person name="Wang Z.W."/>
            <person name="Zhao X."/>
            <person name="Zhong W.Y."/>
            <person name="Ma X.K."/>
            <person name="Ma L."/>
            <person name="Huang J."/>
            <person name="Chen G.Z."/>
            <person name="Huang M.Z."/>
            <person name="Huang L."/>
            <person name="Peng D.H."/>
            <person name="Luo Y.B."/>
            <person name="Zou S.Q."/>
            <person name="Chen S.P."/>
            <person name="Lan S."/>
            <person name="Tsai W.C."/>
            <person name="Van de Peer Y."/>
            <person name="Liu Z.J."/>
        </authorList>
    </citation>
    <scope>NUCLEOTIDE SEQUENCE [LARGE SCALE GENOMIC DNA]</scope>
    <source>
        <strain evidence="2">Lor288</strain>
    </source>
</reference>
<dbReference type="Pfam" id="PF10539">
    <property type="entry name" value="Dev_Cell_Death"/>
    <property type="match status" value="1"/>
</dbReference>
<accession>A0ABR2LTN3</accession>
<evidence type="ECO:0000259" key="1">
    <source>
        <dbReference type="PROSITE" id="PS51222"/>
    </source>
</evidence>
<dbReference type="PANTHER" id="PTHR46444">
    <property type="entry name" value="DCD (DEVELOPMENT AND CELL DEATH) DOMAIN PROTEIN-RELATED"/>
    <property type="match status" value="1"/>
</dbReference>
<dbReference type="EMBL" id="JBBWWR010000015">
    <property type="protein sequence ID" value="KAK8949839.1"/>
    <property type="molecule type" value="Genomic_DNA"/>
</dbReference>
<evidence type="ECO:0000313" key="3">
    <source>
        <dbReference type="Proteomes" id="UP001412067"/>
    </source>
</evidence>
<proteinExistence type="predicted"/>